<keyword evidence="1" id="KW-0812">Transmembrane</keyword>
<dbReference type="KEGG" id="ein:Eint_070440"/>
<accession>E0S7X3</accession>
<evidence type="ECO:0000313" key="2">
    <source>
        <dbReference type="EMBL" id="ADM11808.1"/>
    </source>
</evidence>
<organism evidence="2 3">
    <name type="scientific">Encephalitozoon intestinalis (strain ATCC 50506)</name>
    <name type="common">Microsporidian parasite</name>
    <name type="synonym">Septata intestinalis</name>
    <dbReference type="NCBI Taxonomy" id="876142"/>
    <lineage>
        <taxon>Eukaryota</taxon>
        <taxon>Fungi</taxon>
        <taxon>Fungi incertae sedis</taxon>
        <taxon>Microsporidia</taxon>
        <taxon>Unikaryonidae</taxon>
        <taxon>Encephalitozoon</taxon>
    </lineage>
</organism>
<dbReference type="GeneID" id="9697986"/>
<dbReference type="HOGENOM" id="CLU_1441049_0_0_1"/>
<dbReference type="Proteomes" id="UP000002313">
    <property type="component" value="Chromosome VII"/>
</dbReference>
<dbReference type="VEuPathDB" id="MicrosporidiaDB:Eint_070440"/>
<protein>
    <submittedName>
        <fullName evidence="2">Uncharacterized protein</fullName>
    </submittedName>
</protein>
<name>E0S7X3_ENCIT</name>
<proteinExistence type="predicted"/>
<keyword evidence="1" id="KW-1133">Transmembrane helix</keyword>
<evidence type="ECO:0000313" key="3">
    <source>
        <dbReference type="Proteomes" id="UP000002313"/>
    </source>
</evidence>
<feature type="transmembrane region" description="Helical" evidence="1">
    <location>
        <begin position="135"/>
        <end position="159"/>
    </location>
</feature>
<dbReference type="EMBL" id="CP001948">
    <property type="protein sequence ID" value="ADM11808.1"/>
    <property type="molecule type" value="Genomic_DNA"/>
</dbReference>
<feature type="transmembrane region" description="Helical" evidence="1">
    <location>
        <begin position="77"/>
        <end position="99"/>
    </location>
</feature>
<feature type="transmembrane region" description="Helical" evidence="1">
    <location>
        <begin position="47"/>
        <end position="65"/>
    </location>
</feature>
<feature type="transmembrane region" description="Helical" evidence="1">
    <location>
        <begin position="111"/>
        <end position="129"/>
    </location>
</feature>
<gene>
    <name evidence="2" type="ORF">Eint_070440</name>
</gene>
<dbReference type="AlphaFoldDB" id="E0S7X3"/>
<dbReference type="RefSeq" id="XP_003073168.1">
    <property type="nucleotide sequence ID" value="XM_003073122.1"/>
</dbReference>
<keyword evidence="3" id="KW-1185">Reference proteome</keyword>
<dbReference type="Pfam" id="PF17009">
    <property type="entry name" value="DUF5090"/>
    <property type="match status" value="1"/>
</dbReference>
<dbReference type="OrthoDB" id="2190291at2759"/>
<dbReference type="InterPro" id="IPR031539">
    <property type="entry name" value="DUF5090"/>
</dbReference>
<evidence type="ECO:0000256" key="1">
    <source>
        <dbReference type="SAM" id="Phobius"/>
    </source>
</evidence>
<reference evidence="2 3" key="2">
    <citation type="journal article" date="2012" name="Proc. Natl. Acad. Sci. U.S.A.">
        <title>Gain and loss of multiple functionally related, horizontally transferred genes in the reduced genomes of two microsporidian parasites.</title>
        <authorList>
            <person name="Pombert J.-F."/>
            <person name="Selman M."/>
            <person name="Burki F."/>
            <person name="Bardell F.T."/>
            <person name="Farinelli L."/>
            <person name="Solter L.F."/>
            <person name="Whitman D.W."/>
            <person name="Weiss L.M."/>
            <person name="Corradi N."/>
            <person name="Keeling P.J."/>
        </authorList>
    </citation>
    <scope>NUCLEOTIDE SEQUENCE [LARGE SCALE GENOMIC DNA]</scope>
    <source>
        <strain evidence="2 3">ATCC 50506</strain>
    </source>
</reference>
<keyword evidence="1" id="KW-0472">Membrane</keyword>
<sequence length="188" mass="21336">MMEDKQEKVLDAANVVEAKAMNAIDNVEKSSIGNSIPLEVSLPLRELTKYLMFFTIFESIPIYLITCEGNKNEFLHWISKATGFVFLIIAITAAVLDLVTFYGKLFYLYKFVVPVTLVKSAIAFVVVVFSNISSMYVVILAILYSLRITVFDALFLYYLAILLRRIESDDYDNDGERLKAKESKGEKV</sequence>
<reference evidence="2 3" key="1">
    <citation type="journal article" date="2010" name="Nat. Commun.">
        <title>The complete sequence of the smallest known nuclear genome from the microsporidian Encephalitozoon intestinalis.</title>
        <authorList>
            <person name="Corradi N."/>
            <person name="Pombert J.-F."/>
            <person name="Farinelli L."/>
            <person name="Didier E.S."/>
            <person name="Keeling P.J."/>
        </authorList>
    </citation>
    <scope>NUCLEOTIDE SEQUENCE [LARGE SCALE GENOMIC DNA]</scope>
    <source>
        <strain evidence="2 3">ATCC 50506</strain>
    </source>
</reference>